<gene>
    <name evidence="2" type="primary">comEA</name>
    <name evidence="2" type="ORF">ERS852470_01989</name>
</gene>
<dbReference type="InterPro" id="IPR019554">
    <property type="entry name" value="Soluble_ligand-bd"/>
</dbReference>
<dbReference type="InterPro" id="IPR003583">
    <property type="entry name" value="Hlx-hairpin-Hlx_DNA-bd_motif"/>
</dbReference>
<sequence length="236" mass="26689">MDNMKEKLKNIFKEKKTIGLTVVLILLLIVSLMTYGKNKSNVFKDEYMNNIFIEENDNYNEEQKTNSSKDEIFKEDSSLIINNTNINQQVGNIIVVEIKGEVINPDVYSLNEGSIIKDLIEAAGGLTNEADISNINRAKEINNHELIVIRNINDSVSNENIEINEIQEIEIDDGKININTADLNRLKDIPGIGDVKANSIIMYREENGGFKTIDELKNVDGIGEKTFEKIKNNIKI</sequence>
<dbReference type="RefSeq" id="WP_052330705.1">
    <property type="nucleotide sequence ID" value="NZ_CYYT01000042.1"/>
</dbReference>
<dbReference type="GO" id="GO:0006281">
    <property type="term" value="P:DNA repair"/>
    <property type="evidence" value="ECO:0007669"/>
    <property type="project" value="InterPro"/>
</dbReference>
<dbReference type="GeneID" id="83012444"/>
<dbReference type="EMBL" id="CYZV01000020">
    <property type="protein sequence ID" value="CUO31808.1"/>
    <property type="molecule type" value="Genomic_DNA"/>
</dbReference>
<accession>A0A174E5J5</accession>
<dbReference type="InterPro" id="IPR051675">
    <property type="entry name" value="Endo/Exo/Phosphatase_dom_1"/>
</dbReference>
<dbReference type="Pfam" id="PF10531">
    <property type="entry name" value="SLBB"/>
    <property type="match status" value="1"/>
</dbReference>
<evidence type="ECO:0000313" key="2">
    <source>
        <dbReference type="EMBL" id="CUO31808.1"/>
    </source>
</evidence>
<dbReference type="AlphaFoldDB" id="A0A174E5J5"/>
<dbReference type="Gene3D" id="3.10.560.10">
    <property type="entry name" value="Outer membrane lipoprotein wza domain like"/>
    <property type="match status" value="1"/>
</dbReference>
<dbReference type="InterPro" id="IPR004509">
    <property type="entry name" value="Competence_ComEA_HhH"/>
</dbReference>
<protein>
    <submittedName>
        <fullName evidence="2">ComE operon protein 1</fullName>
    </submittedName>
</protein>
<dbReference type="InterPro" id="IPR010994">
    <property type="entry name" value="RuvA_2-like"/>
</dbReference>
<dbReference type="PANTHER" id="PTHR21180:SF32">
    <property type="entry name" value="ENDONUCLEASE_EXONUCLEASE_PHOSPHATASE FAMILY DOMAIN-CONTAINING PROTEIN 1"/>
    <property type="match status" value="1"/>
</dbReference>
<dbReference type="NCBIfam" id="TIGR00426">
    <property type="entry name" value="competence protein ComEA helix-hairpin-helix repeat region"/>
    <property type="match status" value="1"/>
</dbReference>
<name>A0A174E5J5_9CLOT</name>
<organism evidence="2 3">
    <name type="scientific">Clostridium disporicum</name>
    <dbReference type="NCBI Taxonomy" id="84024"/>
    <lineage>
        <taxon>Bacteria</taxon>
        <taxon>Bacillati</taxon>
        <taxon>Bacillota</taxon>
        <taxon>Clostridia</taxon>
        <taxon>Eubacteriales</taxon>
        <taxon>Clostridiaceae</taxon>
        <taxon>Clostridium</taxon>
    </lineage>
</organism>
<dbReference type="GO" id="GO:0015627">
    <property type="term" value="C:type II protein secretion system complex"/>
    <property type="evidence" value="ECO:0007669"/>
    <property type="project" value="TreeGrafter"/>
</dbReference>
<feature type="domain" description="Helix-hairpin-helix DNA-binding motif class 1" evidence="1">
    <location>
        <begin position="184"/>
        <end position="203"/>
    </location>
</feature>
<feature type="domain" description="Helix-hairpin-helix DNA-binding motif class 1" evidence="1">
    <location>
        <begin position="214"/>
        <end position="233"/>
    </location>
</feature>
<dbReference type="SUPFAM" id="SSF47781">
    <property type="entry name" value="RuvA domain 2-like"/>
    <property type="match status" value="1"/>
</dbReference>
<reference evidence="2 3" key="1">
    <citation type="submission" date="2015-09" db="EMBL/GenBank/DDBJ databases">
        <authorList>
            <consortium name="Pathogen Informatics"/>
        </authorList>
    </citation>
    <scope>NUCLEOTIDE SEQUENCE [LARGE SCALE GENOMIC DNA]</scope>
    <source>
        <strain evidence="2 3">2789STDY5834855</strain>
    </source>
</reference>
<dbReference type="SMART" id="SM00278">
    <property type="entry name" value="HhH1"/>
    <property type="match status" value="2"/>
</dbReference>
<evidence type="ECO:0000259" key="1">
    <source>
        <dbReference type="SMART" id="SM00278"/>
    </source>
</evidence>
<dbReference type="Pfam" id="PF12836">
    <property type="entry name" value="HHH_3"/>
    <property type="match status" value="1"/>
</dbReference>
<proteinExistence type="predicted"/>
<dbReference type="GO" id="GO:0003677">
    <property type="term" value="F:DNA binding"/>
    <property type="evidence" value="ECO:0007669"/>
    <property type="project" value="InterPro"/>
</dbReference>
<dbReference type="Proteomes" id="UP000095558">
    <property type="component" value="Unassembled WGS sequence"/>
</dbReference>
<dbReference type="Gene3D" id="1.10.150.310">
    <property type="entry name" value="Tex RuvX-like domain-like"/>
    <property type="match status" value="1"/>
</dbReference>
<evidence type="ECO:0000313" key="3">
    <source>
        <dbReference type="Proteomes" id="UP000095558"/>
    </source>
</evidence>
<dbReference type="GO" id="GO:0015628">
    <property type="term" value="P:protein secretion by the type II secretion system"/>
    <property type="evidence" value="ECO:0007669"/>
    <property type="project" value="TreeGrafter"/>
</dbReference>
<dbReference type="PANTHER" id="PTHR21180">
    <property type="entry name" value="ENDONUCLEASE/EXONUCLEASE/PHOSPHATASE FAMILY DOMAIN-CONTAINING PROTEIN 1"/>
    <property type="match status" value="1"/>
</dbReference>